<dbReference type="GO" id="GO:0005669">
    <property type="term" value="C:transcription factor TFIID complex"/>
    <property type="evidence" value="ECO:0007669"/>
    <property type="project" value="InterPro"/>
</dbReference>
<dbReference type="OrthoDB" id="2193432at2759"/>
<dbReference type="GO" id="GO:0000124">
    <property type="term" value="C:SAGA complex"/>
    <property type="evidence" value="ECO:0007669"/>
    <property type="project" value="InterPro"/>
</dbReference>
<evidence type="ECO:0000256" key="2">
    <source>
        <dbReference type="ARBA" id="ARBA00007530"/>
    </source>
</evidence>
<keyword evidence="10" id="KW-1185">Reference proteome</keyword>
<evidence type="ECO:0000313" key="10">
    <source>
        <dbReference type="Proteomes" id="UP000245783"/>
    </source>
</evidence>
<dbReference type="Pfam" id="PF03847">
    <property type="entry name" value="TFIID_20kDa"/>
    <property type="match status" value="1"/>
</dbReference>
<comment type="similarity">
    <text evidence="2">Belongs to the TAF12 family.</text>
</comment>
<dbReference type="GO" id="GO:0046982">
    <property type="term" value="F:protein heterodimerization activity"/>
    <property type="evidence" value="ECO:0007669"/>
    <property type="project" value="InterPro"/>
</dbReference>
<dbReference type="PANTHER" id="PTHR12264">
    <property type="entry name" value="TRANSCRIPTION INITIATION FACTOR TFIID SUBUNIT 12"/>
    <property type="match status" value="1"/>
</dbReference>
<dbReference type="EMBL" id="KZ819382">
    <property type="protein sequence ID" value="PWN42189.1"/>
    <property type="molecule type" value="Genomic_DNA"/>
</dbReference>
<organism evidence="9 10">
    <name type="scientific">Ceraceosorus guamensis</name>
    <dbReference type="NCBI Taxonomy" id="1522189"/>
    <lineage>
        <taxon>Eukaryota</taxon>
        <taxon>Fungi</taxon>
        <taxon>Dikarya</taxon>
        <taxon>Basidiomycota</taxon>
        <taxon>Ustilaginomycotina</taxon>
        <taxon>Exobasidiomycetes</taxon>
        <taxon>Ceraceosorales</taxon>
        <taxon>Ceraceosoraceae</taxon>
        <taxon>Ceraceosorus</taxon>
    </lineage>
</organism>
<feature type="domain" description="Transcription initiation factor TFIID subunit 12" evidence="8">
    <location>
        <begin position="4"/>
        <end position="71"/>
    </location>
</feature>
<keyword evidence="5" id="KW-0539">Nucleus</keyword>
<evidence type="ECO:0000256" key="6">
    <source>
        <dbReference type="ARBA" id="ARBA00075089"/>
    </source>
</evidence>
<dbReference type="CDD" id="cd07981">
    <property type="entry name" value="HFD_TAF12"/>
    <property type="match status" value="1"/>
</dbReference>
<evidence type="ECO:0000313" key="9">
    <source>
        <dbReference type="EMBL" id="PWN42189.1"/>
    </source>
</evidence>
<dbReference type="FunFam" id="1.10.20.10:FF:000011">
    <property type="entry name" value="Transcription initiation factor TFIID subunit 12"/>
    <property type="match status" value="1"/>
</dbReference>
<dbReference type="Gene3D" id="1.10.20.10">
    <property type="entry name" value="Histone, subunit A"/>
    <property type="match status" value="1"/>
</dbReference>
<dbReference type="GO" id="GO:0003677">
    <property type="term" value="F:DNA binding"/>
    <property type="evidence" value="ECO:0007669"/>
    <property type="project" value="TreeGrafter"/>
</dbReference>
<dbReference type="InterPro" id="IPR003228">
    <property type="entry name" value="TFIID_TAF12_dom"/>
</dbReference>
<dbReference type="GO" id="GO:0017025">
    <property type="term" value="F:TBP-class protein binding"/>
    <property type="evidence" value="ECO:0007669"/>
    <property type="project" value="TreeGrafter"/>
</dbReference>
<feature type="non-terminal residue" evidence="9">
    <location>
        <position position="1"/>
    </location>
</feature>
<evidence type="ECO:0000259" key="8">
    <source>
        <dbReference type="Pfam" id="PF03847"/>
    </source>
</evidence>
<keyword evidence="4" id="KW-0804">Transcription</keyword>
<dbReference type="GO" id="GO:0051123">
    <property type="term" value="P:RNA polymerase II preinitiation complex assembly"/>
    <property type="evidence" value="ECO:0007669"/>
    <property type="project" value="TreeGrafter"/>
</dbReference>
<proteinExistence type="inferred from homology"/>
<dbReference type="Proteomes" id="UP000245783">
    <property type="component" value="Unassembled WGS sequence"/>
</dbReference>
<dbReference type="GO" id="GO:0003743">
    <property type="term" value="F:translation initiation factor activity"/>
    <property type="evidence" value="ECO:0007669"/>
    <property type="project" value="UniProtKB-KW"/>
</dbReference>
<name>A0A316VXK9_9BASI</name>
<sequence>RLLSKRKIQELVQELDGAEVLEGDVEDLLLEIADEFIESATTFACRLAKHRKGDRVEVRDVQLHLERNWNLR</sequence>
<dbReference type="GeneID" id="37033730"/>
<dbReference type="AlphaFoldDB" id="A0A316VXK9"/>
<evidence type="ECO:0000256" key="5">
    <source>
        <dbReference type="ARBA" id="ARBA00023242"/>
    </source>
</evidence>
<keyword evidence="9" id="KW-0648">Protein biosynthesis</keyword>
<keyword evidence="3" id="KW-0805">Transcription regulation</keyword>
<dbReference type="InterPro" id="IPR009072">
    <property type="entry name" value="Histone-fold"/>
</dbReference>
<accession>A0A316VXK9</accession>
<dbReference type="PANTHER" id="PTHR12264:SF21">
    <property type="entry name" value="TRANSCRIPTION INITIATION FACTOR TFIID SUBUNIT 12"/>
    <property type="match status" value="1"/>
</dbReference>
<dbReference type="SUPFAM" id="SSF47113">
    <property type="entry name" value="Histone-fold"/>
    <property type="match status" value="1"/>
</dbReference>
<protein>
    <recommendedName>
        <fullName evidence="6">TBP-associated factor 12</fullName>
    </recommendedName>
    <alternativeName>
        <fullName evidence="7">Transcription initiation factor TFIID subunit 12</fullName>
    </alternativeName>
</protein>
<evidence type="ECO:0000256" key="7">
    <source>
        <dbReference type="ARBA" id="ARBA00093657"/>
    </source>
</evidence>
<evidence type="ECO:0000256" key="3">
    <source>
        <dbReference type="ARBA" id="ARBA00023015"/>
    </source>
</evidence>
<reference evidence="9 10" key="1">
    <citation type="journal article" date="2018" name="Mol. Biol. Evol.">
        <title>Broad Genomic Sampling Reveals a Smut Pathogenic Ancestry of the Fungal Clade Ustilaginomycotina.</title>
        <authorList>
            <person name="Kijpornyongpan T."/>
            <person name="Mondo S.J."/>
            <person name="Barry K."/>
            <person name="Sandor L."/>
            <person name="Lee J."/>
            <person name="Lipzen A."/>
            <person name="Pangilinan J."/>
            <person name="LaButti K."/>
            <person name="Hainaut M."/>
            <person name="Henrissat B."/>
            <person name="Grigoriev I.V."/>
            <person name="Spatafora J.W."/>
            <person name="Aime M.C."/>
        </authorList>
    </citation>
    <scope>NUCLEOTIDE SEQUENCE [LARGE SCALE GENOMIC DNA]</scope>
    <source>
        <strain evidence="9 10">MCA 4658</strain>
    </source>
</reference>
<dbReference type="RefSeq" id="XP_025369349.1">
    <property type="nucleotide sequence ID" value="XM_025511860.1"/>
</dbReference>
<comment type="subcellular location">
    <subcellularLocation>
        <location evidence="1">Nucleus</location>
    </subcellularLocation>
</comment>
<dbReference type="InterPro" id="IPR037794">
    <property type="entry name" value="TAF12"/>
</dbReference>
<gene>
    <name evidence="9" type="ORF">IE81DRAFT_290593</name>
</gene>
<dbReference type="InParanoid" id="A0A316VXK9"/>
<keyword evidence="9" id="KW-0396">Initiation factor</keyword>
<evidence type="ECO:0000256" key="1">
    <source>
        <dbReference type="ARBA" id="ARBA00004123"/>
    </source>
</evidence>
<evidence type="ECO:0000256" key="4">
    <source>
        <dbReference type="ARBA" id="ARBA00023163"/>
    </source>
</evidence>
<dbReference type="STRING" id="1522189.A0A316VXK9"/>